<feature type="compositionally biased region" description="Low complexity" evidence="1">
    <location>
        <begin position="148"/>
        <end position="170"/>
    </location>
</feature>
<dbReference type="InterPro" id="IPR028115">
    <property type="entry name" value="DUF4484"/>
</dbReference>
<dbReference type="PANTHER" id="PTHR28153:SF1">
    <property type="entry name" value="DUF4484 DOMAIN-CONTAINING PROTEIN"/>
    <property type="match status" value="1"/>
</dbReference>
<organism evidence="3 4">
    <name type="scientific">Tuber magnatum</name>
    <name type="common">white Piedmont truffle</name>
    <dbReference type="NCBI Taxonomy" id="42249"/>
    <lineage>
        <taxon>Eukaryota</taxon>
        <taxon>Fungi</taxon>
        <taxon>Dikarya</taxon>
        <taxon>Ascomycota</taxon>
        <taxon>Pezizomycotina</taxon>
        <taxon>Pezizomycetes</taxon>
        <taxon>Pezizales</taxon>
        <taxon>Tuberaceae</taxon>
        <taxon>Tuber</taxon>
    </lineage>
</organism>
<dbReference type="EMBL" id="PYWC01000128">
    <property type="protein sequence ID" value="PWW71929.1"/>
    <property type="molecule type" value="Genomic_DNA"/>
</dbReference>
<dbReference type="InterPro" id="IPR018626">
    <property type="entry name" value="LCHN/Anr2"/>
</dbReference>
<reference evidence="3 4" key="1">
    <citation type="submission" date="2018-03" db="EMBL/GenBank/DDBJ databases">
        <title>Genomes of Pezizomycetes fungi and the evolution of truffles.</title>
        <authorList>
            <person name="Murat C."/>
            <person name="Payen T."/>
            <person name="Noel B."/>
            <person name="Kuo A."/>
            <person name="Martin F.M."/>
        </authorList>
    </citation>
    <scope>NUCLEOTIDE SEQUENCE [LARGE SCALE GENOMIC DNA]</scope>
    <source>
        <strain evidence="3">091103-1</strain>
    </source>
</reference>
<protein>
    <recommendedName>
        <fullName evidence="2">DUF4484 domain-containing protein</fullName>
    </recommendedName>
</protein>
<feature type="region of interest" description="Disordered" evidence="1">
    <location>
        <begin position="376"/>
        <end position="401"/>
    </location>
</feature>
<accession>A0A317SBM2</accession>
<dbReference type="Proteomes" id="UP000246991">
    <property type="component" value="Unassembled WGS sequence"/>
</dbReference>
<name>A0A317SBM2_9PEZI</name>
<dbReference type="InterPro" id="IPR053056">
    <property type="entry name" value="Lipid_Metab_Assoc_Protein"/>
</dbReference>
<feature type="compositionally biased region" description="Low complexity" evidence="1">
    <location>
        <begin position="378"/>
        <end position="388"/>
    </location>
</feature>
<dbReference type="PANTHER" id="PTHR28153">
    <property type="entry name" value="PROTEIN, PUTATIVE-RELATED"/>
    <property type="match status" value="1"/>
</dbReference>
<dbReference type="Pfam" id="PF09804">
    <property type="entry name" value="DENND11"/>
    <property type="match status" value="1"/>
</dbReference>
<dbReference type="GO" id="GO:0005811">
    <property type="term" value="C:lipid droplet"/>
    <property type="evidence" value="ECO:0007669"/>
    <property type="project" value="TreeGrafter"/>
</dbReference>
<keyword evidence="4" id="KW-1185">Reference proteome</keyword>
<dbReference type="OrthoDB" id="2152680at2759"/>
<gene>
    <name evidence="3" type="ORF">C7212DRAFT_354858</name>
</gene>
<proteinExistence type="predicted"/>
<evidence type="ECO:0000256" key="1">
    <source>
        <dbReference type="SAM" id="MobiDB-lite"/>
    </source>
</evidence>
<evidence type="ECO:0000313" key="3">
    <source>
        <dbReference type="EMBL" id="PWW71929.1"/>
    </source>
</evidence>
<dbReference type="STRING" id="42249.A0A317SBM2"/>
<evidence type="ECO:0000313" key="4">
    <source>
        <dbReference type="Proteomes" id="UP000246991"/>
    </source>
</evidence>
<dbReference type="Pfam" id="PF14831">
    <property type="entry name" value="DUF4484"/>
    <property type="match status" value="1"/>
</dbReference>
<evidence type="ECO:0000259" key="2">
    <source>
        <dbReference type="Pfam" id="PF14831"/>
    </source>
</evidence>
<feature type="region of interest" description="Disordered" evidence="1">
    <location>
        <begin position="457"/>
        <end position="491"/>
    </location>
</feature>
<dbReference type="AlphaFoldDB" id="A0A317SBM2"/>
<feature type="region of interest" description="Disordered" evidence="1">
    <location>
        <begin position="145"/>
        <end position="185"/>
    </location>
</feature>
<feature type="compositionally biased region" description="Low complexity" evidence="1">
    <location>
        <begin position="465"/>
        <end position="475"/>
    </location>
</feature>
<feature type="domain" description="DUF4484" evidence="2">
    <location>
        <begin position="402"/>
        <end position="594"/>
    </location>
</feature>
<sequence length="594" mass="65890">MDLSASASGTPPKDLPPIAASFVIYFDIKAGYTIVWKKCTQGVSLDGVEFKSLPSGLHNLEEDLVYFVQAPYAGVSAFINTPAAEEERNACMLSVGVLVPLSYGRLGRSWRHAESLKELAKKFAANTQDHAPLNEYYELNRIHESTEAPESPAESPSSLRYRPSSRYKPPFDSLNRHTRTRSVSDTTALAAPGQALSPYHPALSLPEFVDTFGPLIFPLYRAALNRQRILLITGAPVELACNFVYDISILSNIPLSVADLLSSEPSRLRPLFSIGVHDIPLLEEEAKRAHSTSQPPHDRDHLAGEQGSWVACTTDGILYLKSELYDVVVSMPPAHSKNAKQKAWPTIECPAGTTIKATQRDLARYRALKRSLARYRDVSPSTDTTSSVQEEDRDSREEEVCEKPTWREIAYSSFMWWASAGEKRREIETAASDELFFEDGKWPRSEVLDDAVANDEEVHPLVPTSSRRNNSSPLPRSHHRRRSSAFSVGGASGAGSDLGNMEMDIVAYFHRLTGRLMAYLAEIVDDGDDDGSVGDGEARDGDGVFISLEDLDKMGLDRYSEPDVAFVKNICLRYFGREAVVERVAWECCGIRYC</sequence>
<comment type="caution">
    <text evidence="3">The sequence shown here is derived from an EMBL/GenBank/DDBJ whole genome shotgun (WGS) entry which is preliminary data.</text>
</comment>